<dbReference type="EMBL" id="CP058560">
    <property type="protein sequence ID" value="QUH22741.1"/>
    <property type="molecule type" value="Genomic_DNA"/>
</dbReference>
<keyword evidence="2" id="KW-0472">Membrane</keyword>
<dbReference type="Proteomes" id="UP000681041">
    <property type="component" value="Chromosome"/>
</dbReference>
<proteinExistence type="predicted"/>
<reference evidence="4" key="1">
    <citation type="submission" date="2020-07" db="EMBL/GenBank/DDBJ databases">
        <title>Methanobacterium. sp. MethCan genome.</title>
        <authorList>
            <person name="Postec A."/>
            <person name="Quemeneur M."/>
        </authorList>
    </citation>
    <scope>NUCLEOTIDE SEQUENCE</scope>
    <source>
        <strain evidence="4">MethCAN</strain>
    </source>
</reference>
<dbReference type="GeneID" id="64819621"/>
<evidence type="ECO:0000256" key="1">
    <source>
        <dbReference type="SAM" id="MobiDB-lite"/>
    </source>
</evidence>
<keyword evidence="5" id="KW-1185">Reference proteome</keyword>
<keyword evidence="2" id="KW-0812">Transmembrane</keyword>
<organism evidence="4 5">
    <name type="scientific">Methanobacterium alkalithermotolerans</name>
    <dbReference type="NCBI Taxonomy" id="2731220"/>
    <lineage>
        <taxon>Archaea</taxon>
        <taxon>Methanobacteriati</taxon>
        <taxon>Methanobacteriota</taxon>
        <taxon>Methanomada group</taxon>
        <taxon>Methanobacteria</taxon>
        <taxon>Methanobacteriales</taxon>
        <taxon>Methanobacteriaceae</taxon>
        <taxon>Methanobacterium</taxon>
    </lineage>
</organism>
<dbReference type="Gene3D" id="3.30.1330.130">
    <property type="match status" value="1"/>
</dbReference>
<evidence type="ECO:0000313" key="5">
    <source>
        <dbReference type="Proteomes" id="UP000681041"/>
    </source>
</evidence>
<accession>A0A8T8KBG5</accession>
<dbReference type="OrthoDB" id="31120at2157"/>
<sequence>MIFALAMCGAVAATEETTGGEGGLPVDQPLSGDEVNDADIDELIDPIIGVKVNYEYANDVINPGISLKDAEGKAVDFTKTYDAVFQGYKLEFLYPGASEGSKFKVIVSAPGYKTQEQEVTVGKHPTDLADPNLYANVVFNMVATDNYRLGREVTKKANELLNFGTADKVLCITTAGVPKRNGTTSEDAIEGIINQSNGLITDGQGNLLLLKKTPVDPVDFAFVVKRGNQLLLAYFYNGTLTPSYVGTISASMTDAQWTNANHKIGKDTYPVASLANAWAVGTPTDLLKAAAFHGHMCDGTISGYAMTEVLLKYFPPEQETLTHSGAPADKTAYRVITIPGDSKDDAFLTILNIRPGSGGALSGFDTSETGATQQMAAFIRWNDVLKTGTIIVLSFNRAKFQQDFFAETGLSPNQAQHDHNHDDVTQDHVHTNMYPLKLTTWLLGKLNQFPEQYIDILLDKDGLNEEAYYYLLGSASEIKNPDGTVRIESKEAAGLDLTYIAGLGLPDAVRAVPANNPVGTLTPQQMKQIGIDAANLAKEIFFNEKGIILEKDDRDLLVQTSAGYVRFNGQLTDMTMDGIFEVLGSRLSRYTLLPMHNAPWKPLYFTFTLRGADGVTMDSIYMSYDPETHQFWVGTSEDGKQVNDIGPNALNVQARINDLSRNVFKEGNWFNIQSIANAWRNNPPFEQLMTFLYHDHACPGVQPGFFIVDKVLTDFPLSGQENYFWIASSIYCKDDSLIYLMGISPGSGTYMSQRLLNEDLLDNNAALPSGTDEGLLVIWDPVNKVGRAVIVTFEWARFDMTGLTTNEARREAQIAGFVALYKNEEFARMISPVKIETTEPKYITAAEFDLIKQGGGADFNSHDFLRSLPFRTLSDLIQVPGGDHQHGDGGHTHDGTGGHTHGPGGHVHTGTVGHSHTHAAHTHTHAAPELEAGEELSGDEKAYEVSKTQPSTENQSDVPVYAIIIGILAIGGLAAFGFLRGGFGLFGK</sequence>
<feature type="transmembrane region" description="Helical" evidence="2">
    <location>
        <begin position="958"/>
        <end position="979"/>
    </location>
</feature>
<name>A0A8T8KBG5_9EURY</name>
<protein>
    <recommendedName>
        <fullName evidence="3">Formylmethanofuran dehydrogenase subunit E domain-containing protein</fullName>
    </recommendedName>
</protein>
<feature type="domain" description="Formylmethanofuran dehydrogenase subunit E" evidence="3">
    <location>
        <begin position="694"/>
        <end position="754"/>
    </location>
</feature>
<dbReference type="Pfam" id="PF02663">
    <property type="entry name" value="FmdE"/>
    <property type="match status" value="2"/>
</dbReference>
<dbReference type="AlphaFoldDB" id="A0A8T8KBG5"/>
<feature type="compositionally biased region" description="Basic residues" evidence="1">
    <location>
        <begin position="915"/>
        <end position="924"/>
    </location>
</feature>
<gene>
    <name evidence="4" type="ORF">HYG87_02610</name>
</gene>
<dbReference type="RefSeq" id="WP_211533688.1">
    <property type="nucleotide sequence ID" value="NZ_CP058560.1"/>
</dbReference>
<feature type="region of interest" description="Disordered" evidence="1">
    <location>
        <begin position="879"/>
        <end position="954"/>
    </location>
</feature>
<evidence type="ECO:0000259" key="3">
    <source>
        <dbReference type="Pfam" id="PF02663"/>
    </source>
</evidence>
<keyword evidence="2" id="KW-1133">Transmembrane helix</keyword>
<dbReference type="KEGG" id="meme:HYG87_02610"/>
<feature type="domain" description="Formylmethanofuran dehydrogenase subunit E" evidence="3">
    <location>
        <begin position="292"/>
        <end position="367"/>
    </location>
</feature>
<dbReference type="SUPFAM" id="SSF143555">
    <property type="entry name" value="FwdE-like"/>
    <property type="match status" value="2"/>
</dbReference>
<feature type="compositionally biased region" description="Gly residues" evidence="1">
    <location>
        <begin position="897"/>
        <end position="907"/>
    </location>
</feature>
<feature type="compositionally biased region" description="Basic and acidic residues" evidence="1">
    <location>
        <begin position="883"/>
        <end position="896"/>
    </location>
</feature>
<dbReference type="InterPro" id="IPR003814">
    <property type="entry name" value="FmdEsu_dom"/>
</dbReference>
<evidence type="ECO:0000256" key="2">
    <source>
        <dbReference type="SAM" id="Phobius"/>
    </source>
</evidence>
<evidence type="ECO:0000313" key="4">
    <source>
        <dbReference type="EMBL" id="QUH22741.1"/>
    </source>
</evidence>